<gene>
    <name evidence="1" type="ORF">PsorP6_002828</name>
</gene>
<protein>
    <submittedName>
        <fullName evidence="1">Uncharacterized protein</fullName>
    </submittedName>
</protein>
<organism evidence="1 2">
    <name type="scientific">Peronosclerospora sorghi</name>
    <dbReference type="NCBI Taxonomy" id="230839"/>
    <lineage>
        <taxon>Eukaryota</taxon>
        <taxon>Sar</taxon>
        <taxon>Stramenopiles</taxon>
        <taxon>Oomycota</taxon>
        <taxon>Peronosporomycetes</taxon>
        <taxon>Peronosporales</taxon>
        <taxon>Peronosporaceae</taxon>
        <taxon>Peronosclerospora</taxon>
    </lineage>
</organism>
<reference evidence="1 2" key="1">
    <citation type="journal article" date="2022" name="bioRxiv">
        <title>The genome of the oomycete Peronosclerospora sorghi, a cosmopolitan pathogen of maize and sorghum, is inflated with dispersed pseudogenes.</title>
        <authorList>
            <person name="Fletcher K."/>
            <person name="Martin F."/>
            <person name="Isakeit T."/>
            <person name="Cavanaugh K."/>
            <person name="Magill C."/>
            <person name="Michelmore R."/>
        </authorList>
    </citation>
    <scope>NUCLEOTIDE SEQUENCE [LARGE SCALE GENOMIC DNA]</scope>
    <source>
        <strain evidence="1">P6</strain>
    </source>
</reference>
<proteinExistence type="predicted"/>
<name>A0ACC0VPT9_9STRA</name>
<accession>A0ACC0VPT9</accession>
<sequence>MAHMLEARMMSRKPSSSSLTTAMKRSSSRRKTSIACPSSTGSSATSTPRNMRPFGTPTNLSAASSSFGKAMVSKGRSRTRSRTISSNRDRSRTLSSNRERSRNKTGSLSAPNLIDLKTITGEEVEWEGYLYKQRTLVKNWTPRYITLQNRTVSVYKTKNHALAKEQYRGRWVIKQILSSLPSAGFGGSKLKPEELGFSFLATNGNLIHFIAASVVEKAMWMHMMQLSLHNTTTREASLLHQGRPRGDIPPTPTPRSADDLVSLESSITMRLAEKFLTDLVQLLTGTSPENVIDRLPSFLRQLSKDVELLFDLETCETTQPSCVFKGIYHGREGFVHFAALYVSKYLLATDVNEKAAHKADDDDHHAFAYAGHRLINTVSGSTTEGKFGLQITFTPAKRVSRVVLSFRQRNKSGIRARRVTTNPMVIAEHAACFHQYCLSKRSLALSFSDFDVVGVLGQGGFGTVVLVQRHLNPDEYFAIKIIDKQSGAESALKERRILSGVRHPFLTCLRFAFQTQTKLYLGMDYYKGGNLYLHMHSSKMDPNVSTSSGRRFSVERARFYAAELAIALSYLHAHGIIYRDLKPDNIMLDKTGNIRLVDFGISKQLRLEGEPGSHCYSQAGTLAGSPAYIAPEQLLTQKPQYGMEADWWSYGVLLYEMLTGSTPFFDANISQMYKKIQTADVKYDRYPPIDEDAVDLLKKLLVRDPAQRIDIKGVRAHPFFKAINWEKLELKEVEPPFIPPTEELMQNVHEHFRNMNVTETIGENPKAVNGRKASTVANASDESHFDEFSFAYDRTRQTFDDLSMADEGWLMRQLQEGAAMRGRLNASDTDPVTYELGSDDEIAHPILNVQDSSESDEPEVEVSNLRII</sequence>
<dbReference type="Proteomes" id="UP001163321">
    <property type="component" value="Chromosome 8"/>
</dbReference>
<evidence type="ECO:0000313" key="2">
    <source>
        <dbReference type="Proteomes" id="UP001163321"/>
    </source>
</evidence>
<keyword evidence="2" id="KW-1185">Reference proteome</keyword>
<evidence type="ECO:0000313" key="1">
    <source>
        <dbReference type="EMBL" id="KAI9908342.1"/>
    </source>
</evidence>
<comment type="caution">
    <text evidence="1">The sequence shown here is derived from an EMBL/GenBank/DDBJ whole genome shotgun (WGS) entry which is preliminary data.</text>
</comment>
<dbReference type="EMBL" id="CM047587">
    <property type="protein sequence ID" value="KAI9908342.1"/>
    <property type="molecule type" value="Genomic_DNA"/>
</dbReference>